<dbReference type="Gene3D" id="1.10.1660.10">
    <property type="match status" value="1"/>
</dbReference>
<dbReference type="PROSITE" id="PS50937">
    <property type="entry name" value="HTH_MERR_2"/>
    <property type="match status" value="1"/>
</dbReference>
<dbReference type="RefSeq" id="WP_345411052.1">
    <property type="nucleotide sequence ID" value="NZ_BAABHO010000004.1"/>
</dbReference>
<dbReference type="InterPro" id="IPR047057">
    <property type="entry name" value="MerR_fam"/>
</dbReference>
<dbReference type="SUPFAM" id="SSF46955">
    <property type="entry name" value="Putative DNA-binding domain"/>
    <property type="match status" value="1"/>
</dbReference>
<dbReference type="Proteomes" id="UP001500928">
    <property type="component" value="Unassembled WGS sequence"/>
</dbReference>
<feature type="region of interest" description="Disordered" evidence="2">
    <location>
        <begin position="89"/>
        <end position="134"/>
    </location>
</feature>
<dbReference type="Pfam" id="PF13411">
    <property type="entry name" value="MerR_1"/>
    <property type="match status" value="1"/>
</dbReference>
<comment type="caution">
    <text evidence="4">The sequence shown here is derived from an EMBL/GenBank/DDBJ whole genome shotgun (WGS) entry which is preliminary data.</text>
</comment>
<dbReference type="EMBL" id="BAABHO010000004">
    <property type="protein sequence ID" value="GAA4777081.1"/>
    <property type="molecule type" value="Genomic_DNA"/>
</dbReference>
<organism evidence="4 5">
    <name type="scientific">Actinomycetospora chlora</name>
    <dbReference type="NCBI Taxonomy" id="663608"/>
    <lineage>
        <taxon>Bacteria</taxon>
        <taxon>Bacillati</taxon>
        <taxon>Actinomycetota</taxon>
        <taxon>Actinomycetes</taxon>
        <taxon>Pseudonocardiales</taxon>
        <taxon>Pseudonocardiaceae</taxon>
        <taxon>Actinomycetospora</taxon>
    </lineage>
</organism>
<dbReference type="InterPro" id="IPR009061">
    <property type="entry name" value="DNA-bd_dom_put_sf"/>
</dbReference>
<dbReference type="SMART" id="SM00422">
    <property type="entry name" value="HTH_MERR"/>
    <property type="match status" value="1"/>
</dbReference>
<accession>A0ABP9A9I2</accession>
<proteinExistence type="predicted"/>
<evidence type="ECO:0000259" key="3">
    <source>
        <dbReference type="PROSITE" id="PS50937"/>
    </source>
</evidence>
<sequence length="134" mass="14966">MALDRLDDPDHPVYSMGQAAELLGVTPAFLRSLDASGLLSPGRSGGGHRRYSRHQLDRVAELRELTEHGHTLTSAAEILDLRADLDGERARHAATTEERDRAVQERDTARDERDTARRERDTARRERDDARGGA</sequence>
<protein>
    <recommendedName>
        <fullName evidence="3">HTH merR-type domain-containing protein</fullName>
    </recommendedName>
</protein>
<feature type="domain" description="HTH merR-type" evidence="3">
    <location>
        <begin position="13"/>
        <end position="81"/>
    </location>
</feature>
<gene>
    <name evidence="4" type="ORF">GCM10023200_07320</name>
</gene>
<evidence type="ECO:0000256" key="1">
    <source>
        <dbReference type="ARBA" id="ARBA00023125"/>
    </source>
</evidence>
<dbReference type="PANTHER" id="PTHR30204:SF93">
    <property type="entry name" value="HTH MERR-TYPE DOMAIN-CONTAINING PROTEIN"/>
    <property type="match status" value="1"/>
</dbReference>
<keyword evidence="5" id="KW-1185">Reference proteome</keyword>
<dbReference type="InterPro" id="IPR000551">
    <property type="entry name" value="MerR-type_HTH_dom"/>
</dbReference>
<evidence type="ECO:0000313" key="5">
    <source>
        <dbReference type="Proteomes" id="UP001500928"/>
    </source>
</evidence>
<reference evidence="5" key="1">
    <citation type="journal article" date="2019" name="Int. J. Syst. Evol. Microbiol.">
        <title>The Global Catalogue of Microorganisms (GCM) 10K type strain sequencing project: providing services to taxonomists for standard genome sequencing and annotation.</title>
        <authorList>
            <consortium name="The Broad Institute Genomics Platform"/>
            <consortium name="The Broad Institute Genome Sequencing Center for Infectious Disease"/>
            <person name="Wu L."/>
            <person name="Ma J."/>
        </authorList>
    </citation>
    <scope>NUCLEOTIDE SEQUENCE [LARGE SCALE GENOMIC DNA]</scope>
    <source>
        <strain evidence="5">JCM 17979</strain>
    </source>
</reference>
<evidence type="ECO:0000313" key="4">
    <source>
        <dbReference type="EMBL" id="GAA4777081.1"/>
    </source>
</evidence>
<evidence type="ECO:0000256" key="2">
    <source>
        <dbReference type="SAM" id="MobiDB-lite"/>
    </source>
</evidence>
<keyword evidence="1" id="KW-0238">DNA-binding</keyword>
<name>A0ABP9A9I2_9PSEU</name>
<dbReference type="PANTHER" id="PTHR30204">
    <property type="entry name" value="REDOX-CYCLING DRUG-SENSING TRANSCRIPTIONAL ACTIVATOR SOXR"/>
    <property type="match status" value="1"/>
</dbReference>